<organism evidence="3 4">
    <name type="scientific">Tanacetum coccineum</name>
    <dbReference type="NCBI Taxonomy" id="301880"/>
    <lineage>
        <taxon>Eukaryota</taxon>
        <taxon>Viridiplantae</taxon>
        <taxon>Streptophyta</taxon>
        <taxon>Embryophyta</taxon>
        <taxon>Tracheophyta</taxon>
        <taxon>Spermatophyta</taxon>
        <taxon>Magnoliopsida</taxon>
        <taxon>eudicotyledons</taxon>
        <taxon>Gunneridae</taxon>
        <taxon>Pentapetalae</taxon>
        <taxon>asterids</taxon>
        <taxon>campanulids</taxon>
        <taxon>Asterales</taxon>
        <taxon>Asteraceae</taxon>
        <taxon>Asteroideae</taxon>
        <taxon>Anthemideae</taxon>
        <taxon>Anthemidinae</taxon>
        <taxon>Tanacetum</taxon>
    </lineage>
</organism>
<gene>
    <name evidence="3" type="ORF">Tco_0769131</name>
</gene>
<sequence>MIIVPEEGMNVEALQTKYPIIDWEVYTEDSRMYWKIIRVGNHTEVYQIFEDMLKNFDRDDLVKLWSLVHERFNSTEPTEDKERELWVELKRLFEPDDDDTLWKLQRYMHDPLKWRLYDTCVVHHVSTERGHDIFMLVEKDYPLTRALMTLMLSNKLQVDEYSVMADELLRKIFILANRPRQSLSSSDANKNGGVLGLATSLPLVLLSLGYCCAAATSMRGFAFLAIFSARISLTSFCFSINISVVGFARTRTLVITYGPLKIHFFNSFMLGFVSTYLMKRDGHCSYLLVASIGQPATAESLEVPERTSVETFSNISPENKPQDEIYSIVDACKTAHDMWIAIKRLQQGKYLNTQDVKTILFWEFGRFTSRDGELIESYYSRFYKMMNEMVRNQLEVATMQVNVQFLQQLQPEWLRFYQKEVNEIRAEKIAKNANPLALVPAAQQYLNTYYQAPKPHRSYAPSAKTSPSNISHATTRHKGKEIAKPITPPS</sequence>
<feature type="compositionally biased region" description="Polar residues" evidence="1">
    <location>
        <begin position="463"/>
        <end position="473"/>
    </location>
</feature>
<dbReference type="Proteomes" id="UP001151760">
    <property type="component" value="Unassembled WGS sequence"/>
</dbReference>
<protein>
    <submittedName>
        <fullName evidence="3">Uncharacterized protein</fullName>
    </submittedName>
</protein>
<reference evidence="3" key="2">
    <citation type="submission" date="2022-01" db="EMBL/GenBank/DDBJ databases">
        <authorList>
            <person name="Yamashiro T."/>
            <person name="Shiraishi A."/>
            <person name="Satake H."/>
            <person name="Nakayama K."/>
        </authorList>
    </citation>
    <scope>NUCLEOTIDE SEQUENCE</scope>
</reference>
<keyword evidence="2" id="KW-1133">Transmembrane helix</keyword>
<keyword evidence="2" id="KW-0472">Membrane</keyword>
<evidence type="ECO:0000313" key="4">
    <source>
        <dbReference type="Proteomes" id="UP001151760"/>
    </source>
</evidence>
<dbReference type="EMBL" id="BQNB010011128">
    <property type="protein sequence ID" value="GJS86495.1"/>
    <property type="molecule type" value="Genomic_DNA"/>
</dbReference>
<reference evidence="3" key="1">
    <citation type="journal article" date="2022" name="Int. J. Mol. Sci.">
        <title>Draft Genome of Tanacetum Coccineum: Genomic Comparison of Closely Related Tanacetum-Family Plants.</title>
        <authorList>
            <person name="Yamashiro T."/>
            <person name="Shiraishi A."/>
            <person name="Nakayama K."/>
            <person name="Satake H."/>
        </authorList>
    </citation>
    <scope>NUCLEOTIDE SEQUENCE</scope>
</reference>
<keyword evidence="2" id="KW-0812">Transmembrane</keyword>
<feature type="transmembrane region" description="Helical" evidence="2">
    <location>
        <begin position="222"/>
        <end position="248"/>
    </location>
</feature>
<feature type="transmembrane region" description="Helical" evidence="2">
    <location>
        <begin position="260"/>
        <end position="278"/>
    </location>
</feature>
<proteinExistence type="predicted"/>
<comment type="caution">
    <text evidence="3">The sequence shown here is derived from an EMBL/GenBank/DDBJ whole genome shotgun (WGS) entry which is preliminary data.</text>
</comment>
<evidence type="ECO:0000256" key="1">
    <source>
        <dbReference type="SAM" id="MobiDB-lite"/>
    </source>
</evidence>
<feature type="region of interest" description="Disordered" evidence="1">
    <location>
        <begin position="456"/>
        <end position="490"/>
    </location>
</feature>
<accession>A0ABQ4Z9J0</accession>
<keyword evidence="4" id="KW-1185">Reference proteome</keyword>
<evidence type="ECO:0000256" key="2">
    <source>
        <dbReference type="SAM" id="Phobius"/>
    </source>
</evidence>
<evidence type="ECO:0000313" key="3">
    <source>
        <dbReference type="EMBL" id="GJS86495.1"/>
    </source>
</evidence>
<feature type="transmembrane region" description="Helical" evidence="2">
    <location>
        <begin position="194"/>
        <end position="216"/>
    </location>
</feature>
<name>A0ABQ4Z9J0_9ASTR</name>